<keyword evidence="7" id="KW-0442">Lipid degradation</keyword>
<dbReference type="SUPFAM" id="SSF53474">
    <property type="entry name" value="alpha/beta-Hydrolases"/>
    <property type="match status" value="1"/>
</dbReference>
<evidence type="ECO:0000259" key="9">
    <source>
        <dbReference type="Pfam" id="PF24708"/>
    </source>
</evidence>
<protein>
    <recommendedName>
        <fullName evidence="3">triacylglycerol lipase</fullName>
        <ecNumber evidence="3">3.1.1.3</ecNumber>
    </recommendedName>
</protein>
<comment type="catalytic activity">
    <reaction evidence="1">
        <text>a triacylglycerol + H2O = a diacylglycerol + a fatty acid + H(+)</text>
        <dbReference type="Rhea" id="RHEA:12044"/>
        <dbReference type="ChEBI" id="CHEBI:15377"/>
        <dbReference type="ChEBI" id="CHEBI:15378"/>
        <dbReference type="ChEBI" id="CHEBI:17855"/>
        <dbReference type="ChEBI" id="CHEBI:18035"/>
        <dbReference type="ChEBI" id="CHEBI:28868"/>
        <dbReference type="EC" id="3.1.1.3"/>
    </reaction>
</comment>
<feature type="domain" description="Lipase-like C-terminal" evidence="9">
    <location>
        <begin position="61"/>
        <end position="417"/>
    </location>
</feature>
<dbReference type="RefSeq" id="WP_268062251.1">
    <property type="nucleotide sequence ID" value="NZ_JAPQFJ010000016.1"/>
</dbReference>
<dbReference type="Gene3D" id="3.40.50.1820">
    <property type="entry name" value="alpha/beta hydrolase"/>
    <property type="match status" value="1"/>
</dbReference>
<gene>
    <name evidence="10" type="ORF">OW729_14430</name>
</gene>
<dbReference type="InterPro" id="IPR056304">
    <property type="entry name" value="Lip-like_C"/>
</dbReference>
<dbReference type="InterPro" id="IPR029058">
    <property type="entry name" value="AB_hydrolase_fold"/>
</dbReference>
<proteinExistence type="predicted"/>
<evidence type="ECO:0000313" key="10">
    <source>
        <dbReference type="EMBL" id="MCY6959814.1"/>
    </source>
</evidence>
<sequence length="437" mass="48702">MKKYLTKLLGIPLLAVAMIITTFPIRANAADITKNSPVLSKSSDTIKTLKSSNLHATLESNNYPIVLVHGFMGWGRDEVAGFKYWGGTNDLQEKMRDAGYEVYTATVGPVSSNWDRACELYAYIVGGRVDYGAAHAEKYGHARYGRMYPGLYKKISDTNKIHLVGHSMGGQTIRTLTQLLSEGCKEERDYAQNNLSPLFKGGKHWIHSVTTIATPNNGTTAADGNPMVDFASSAFGVLASTTGSSSLTKSIFDFKLDQWGLQKKKNESNLKYVSRVLNSDIWTHTKDISSYDLTTYGSEELNKWVKAQPDVYYFSWTVCATKEAILTGHHIPQPGVMNKMFYPNAFTMGKYTRNEAGKPVIDKSWWPNDGYVNSISENGPKLGSNDVIIDYDGTPEKGKWNAMPTLMNMDHEDIIGRFANVQGWYLNLCKQLNSLEK</sequence>
<reference evidence="10" key="1">
    <citation type="submission" date="2022-12" db="EMBL/GenBank/DDBJ databases">
        <title>Clostridium sp. nov., isolated from industrial wastewater.</title>
        <authorList>
            <person name="Jiayan W."/>
        </authorList>
    </citation>
    <scope>NUCLEOTIDE SEQUENCE</scope>
    <source>
        <strain evidence="10">ZC22-4</strain>
    </source>
</reference>
<dbReference type="EC" id="3.1.1.3" evidence="3"/>
<keyword evidence="11" id="KW-1185">Reference proteome</keyword>
<keyword evidence="5" id="KW-0732">Signal</keyword>
<keyword evidence="4" id="KW-0964">Secreted</keyword>
<dbReference type="Pfam" id="PF24708">
    <property type="entry name" value="Lip_C"/>
    <property type="match status" value="1"/>
</dbReference>
<evidence type="ECO:0000256" key="2">
    <source>
        <dbReference type="ARBA" id="ARBA00004613"/>
    </source>
</evidence>
<evidence type="ECO:0000256" key="6">
    <source>
        <dbReference type="ARBA" id="ARBA00022801"/>
    </source>
</evidence>
<evidence type="ECO:0000256" key="7">
    <source>
        <dbReference type="ARBA" id="ARBA00022963"/>
    </source>
</evidence>
<comment type="subcellular location">
    <subcellularLocation>
        <location evidence="2">Secreted</location>
    </subcellularLocation>
</comment>
<dbReference type="PANTHER" id="PTHR34043:SF3">
    <property type="entry name" value="ALPHA_BETA-HYDROLASES SUPERFAMILY PROTEIN"/>
    <property type="match status" value="1"/>
</dbReference>
<organism evidence="10 11">
    <name type="scientific">Clostridium brassicae</name>
    <dbReference type="NCBI Taxonomy" id="2999072"/>
    <lineage>
        <taxon>Bacteria</taxon>
        <taxon>Bacillati</taxon>
        <taxon>Bacillota</taxon>
        <taxon>Clostridia</taxon>
        <taxon>Eubacteriales</taxon>
        <taxon>Clostridiaceae</taxon>
        <taxon>Clostridium</taxon>
    </lineage>
</organism>
<evidence type="ECO:0000256" key="8">
    <source>
        <dbReference type="ARBA" id="ARBA00023098"/>
    </source>
</evidence>
<accession>A0ABT4DBY0</accession>
<evidence type="ECO:0000256" key="4">
    <source>
        <dbReference type="ARBA" id="ARBA00022525"/>
    </source>
</evidence>
<dbReference type="EMBL" id="JAPQFJ010000016">
    <property type="protein sequence ID" value="MCY6959814.1"/>
    <property type="molecule type" value="Genomic_DNA"/>
</dbReference>
<name>A0ABT4DBY0_9CLOT</name>
<evidence type="ECO:0000313" key="11">
    <source>
        <dbReference type="Proteomes" id="UP001144612"/>
    </source>
</evidence>
<comment type="caution">
    <text evidence="10">The sequence shown here is derived from an EMBL/GenBank/DDBJ whole genome shotgun (WGS) entry which is preliminary data.</text>
</comment>
<keyword evidence="8" id="KW-0443">Lipid metabolism</keyword>
<dbReference type="PANTHER" id="PTHR34043">
    <property type="entry name" value="ALPHA/BETA-HYDROLASES SUPERFAMILY PROTEIN"/>
    <property type="match status" value="1"/>
</dbReference>
<evidence type="ECO:0000256" key="5">
    <source>
        <dbReference type="ARBA" id="ARBA00022729"/>
    </source>
</evidence>
<evidence type="ECO:0000256" key="3">
    <source>
        <dbReference type="ARBA" id="ARBA00013279"/>
    </source>
</evidence>
<dbReference type="Proteomes" id="UP001144612">
    <property type="component" value="Unassembled WGS sequence"/>
</dbReference>
<keyword evidence="6" id="KW-0378">Hydrolase</keyword>
<evidence type="ECO:0000256" key="1">
    <source>
        <dbReference type="ARBA" id="ARBA00001024"/>
    </source>
</evidence>